<dbReference type="RefSeq" id="WP_167164941.1">
    <property type="nucleotide sequence ID" value="NZ_BAAAOO010000002.1"/>
</dbReference>
<proteinExistence type="predicted"/>
<name>A0ABX0SDK9_9ACTN</name>
<feature type="domain" description="N-acetyltransferase" evidence="3">
    <location>
        <begin position="10"/>
        <end position="178"/>
    </location>
</feature>
<gene>
    <name evidence="4" type="ORF">FB473_000740</name>
</gene>
<protein>
    <submittedName>
        <fullName evidence="4">Ribosomal protein S18 acetylase RimI-like enzyme</fullName>
    </submittedName>
</protein>
<dbReference type="InterPro" id="IPR050832">
    <property type="entry name" value="Bact_Acetyltransf"/>
</dbReference>
<reference evidence="4 5" key="1">
    <citation type="submission" date="2020-02" db="EMBL/GenBank/DDBJ databases">
        <title>Sequencing the genomes of 1000 actinobacteria strains.</title>
        <authorList>
            <person name="Klenk H.-P."/>
        </authorList>
    </citation>
    <scope>NUCLEOTIDE SEQUENCE [LARGE SCALE GENOMIC DNA]</scope>
    <source>
        <strain evidence="4 5">DSM 19609</strain>
    </source>
</reference>
<comment type="caution">
    <text evidence="4">The sequence shown here is derived from an EMBL/GenBank/DDBJ whole genome shotgun (WGS) entry which is preliminary data.</text>
</comment>
<dbReference type="SUPFAM" id="SSF55729">
    <property type="entry name" value="Acyl-CoA N-acyltransferases (Nat)"/>
    <property type="match status" value="1"/>
</dbReference>
<keyword evidence="2" id="KW-0012">Acyltransferase</keyword>
<evidence type="ECO:0000259" key="3">
    <source>
        <dbReference type="PROSITE" id="PS51186"/>
    </source>
</evidence>
<dbReference type="EMBL" id="JAAMOZ010000001">
    <property type="protein sequence ID" value="NIH56095.1"/>
    <property type="molecule type" value="Genomic_DNA"/>
</dbReference>
<keyword evidence="5" id="KW-1185">Reference proteome</keyword>
<evidence type="ECO:0000313" key="4">
    <source>
        <dbReference type="EMBL" id="NIH56095.1"/>
    </source>
</evidence>
<dbReference type="InterPro" id="IPR016181">
    <property type="entry name" value="Acyl_CoA_acyltransferase"/>
</dbReference>
<evidence type="ECO:0000313" key="5">
    <source>
        <dbReference type="Proteomes" id="UP000749311"/>
    </source>
</evidence>
<evidence type="ECO:0000256" key="1">
    <source>
        <dbReference type="ARBA" id="ARBA00022679"/>
    </source>
</evidence>
<organism evidence="4 5">
    <name type="scientific">Brooklawnia cerclae</name>
    <dbReference type="NCBI Taxonomy" id="349934"/>
    <lineage>
        <taxon>Bacteria</taxon>
        <taxon>Bacillati</taxon>
        <taxon>Actinomycetota</taxon>
        <taxon>Actinomycetes</taxon>
        <taxon>Propionibacteriales</taxon>
        <taxon>Propionibacteriaceae</taxon>
        <taxon>Brooklawnia</taxon>
    </lineage>
</organism>
<accession>A0ABX0SDK9</accession>
<dbReference type="PANTHER" id="PTHR43877:SF1">
    <property type="entry name" value="ACETYLTRANSFERASE"/>
    <property type="match status" value="1"/>
</dbReference>
<dbReference type="Proteomes" id="UP000749311">
    <property type="component" value="Unassembled WGS sequence"/>
</dbReference>
<dbReference type="Pfam" id="PF00583">
    <property type="entry name" value="Acetyltransf_1"/>
    <property type="match status" value="1"/>
</dbReference>
<dbReference type="InterPro" id="IPR000182">
    <property type="entry name" value="GNAT_dom"/>
</dbReference>
<dbReference type="PROSITE" id="PS51186">
    <property type="entry name" value="GNAT"/>
    <property type="match status" value="1"/>
</dbReference>
<dbReference type="Gene3D" id="3.40.630.30">
    <property type="match status" value="1"/>
</dbReference>
<evidence type="ECO:0000256" key="2">
    <source>
        <dbReference type="ARBA" id="ARBA00023315"/>
    </source>
</evidence>
<sequence>MADIPATDGWLVRPARPDDAKALGRLHAQGWQQGYRGLLPDSYLDALDEAAAVRTWRDRLTEPHGLRVLVAQDEAGTALGFTSIGPCFDPDAAPGELEIWDMWVDAGHHRNGIGGALLVRALALAPAEAEVVVWVLADNVRALAFYKRNRASWDGLRRTSERTGGVRVTDVRLRWAAGVRPIVPGPMQPGASD</sequence>
<dbReference type="PANTHER" id="PTHR43877">
    <property type="entry name" value="AMINOALKYLPHOSPHONATE N-ACETYLTRANSFERASE-RELATED-RELATED"/>
    <property type="match status" value="1"/>
</dbReference>
<keyword evidence="1" id="KW-0808">Transferase</keyword>